<evidence type="ECO:0000256" key="1">
    <source>
        <dbReference type="SAM" id="SignalP"/>
    </source>
</evidence>
<dbReference type="GeneID" id="68110408"/>
<organism evidence="2 3">
    <name type="scientific">Naegleria fowleri</name>
    <name type="common">Brain eating amoeba</name>
    <dbReference type="NCBI Taxonomy" id="5763"/>
    <lineage>
        <taxon>Eukaryota</taxon>
        <taxon>Discoba</taxon>
        <taxon>Heterolobosea</taxon>
        <taxon>Tetramitia</taxon>
        <taxon>Eutetramitia</taxon>
        <taxon>Vahlkampfiidae</taxon>
        <taxon>Naegleria</taxon>
    </lineage>
</organism>
<dbReference type="RefSeq" id="XP_044562581.1">
    <property type="nucleotide sequence ID" value="XM_044706467.1"/>
</dbReference>
<keyword evidence="3" id="KW-1185">Reference proteome</keyword>
<gene>
    <name evidence="2" type="ORF">FDP41_003190</name>
</gene>
<dbReference type="AlphaFoldDB" id="A0A6A5BVB7"/>
<protein>
    <submittedName>
        <fullName evidence="2">Uncharacterized protein</fullName>
    </submittedName>
</protein>
<evidence type="ECO:0000313" key="2">
    <source>
        <dbReference type="EMBL" id="KAF0977868.1"/>
    </source>
</evidence>
<proteinExistence type="predicted"/>
<keyword evidence="1" id="KW-0732">Signal</keyword>
<comment type="caution">
    <text evidence="2">The sequence shown here is derived from an EMBL/GenBank/DDBJ whole genome shotgun (WGS) entry which is preliminary data.</text>
</comment>
<dbReference type="OMA" id="SQANIVY"/>
<dbReference type="Proteomes" id="UP000444721">
    <property type="component" value="Unassembled WGS sequence"/>
</dbReference>
<dbReference type="VEuPathDB" id="AmoebaDB:NF0030100"/>
<accession>A0A6A5BVB7</accession>
<name>A0A6A5BVB7_NAEFO</name>
<dbReference type="VEuPathDB" id="AmoebaDB:FDP41_003190"/>
<sequence>MMILSTQIHPGVIILSIILSIILMMMSVHASEISTSSSPIMMDSIQMATPLPTTTINSFLSSQSSFSSQQQLLDSIPSSLYTLYIYNASSSSITSFYSLQVNPISIGDAKNIACLSCTSQANIVYLVINSMGVSFQYEAKSSNNCPLEILRNFNPNNYTDSDGFHLPKIPYSPQYTVSNLMNVTTTTSSSSSQPQYTTLYGYLYRHNSLVHDGAVCMIIESDNSSSSSSSSSNGGGGDVTSQVKTIYLNMAKNGPCPKVSSSGANVNSCKLSSDTKYVVEQTLVIRKK</sequence>
<feature type="chain" id="PRO_5025558294" evidence="1">
    <location>
        <begin position="31"/>
        <end position="288"/>
    </location>
</feature>
<dbReference type="OrthoDB" id="10428896at2759"/>
<feature type="signal peptide" evidence="1">
    <location>
        <begin position="1"/>
        <end position="30"/>
    </location>
</feature>
<evidence type="ECO:0000313" key="3">
    <source>
        <dbReference type="Proteomes" id="UP000444721"/>
    </source>
</evidence>
<dbReference type="VEuPathDB" id="AmoebaDB:NfTy_059540"/>
<dbReference type="EMBL" id="VFQX01000033">
    <property type="protein sequence ID" value="KAF0977868.1"/>
    <property type="molecule type" value="Genomic_DNA"/>
</dbReference>
<reference evidence="2 3" key="1">
    <citation type="journal article" date="2019" name="Sci. Rep.">
        <title>Nanopore sequencing improves the draft genome of the human pathogenic amoeba Naegleria fowleri.</title>
        <authorList>
            <person name="Liechti N."/>
            <person name="Schurch N."/>
            <person name="Bruggmann R."/>
            <person name="Wittwer M."/>
        </authorList>
    </citation>
    <scope>NUCLEOTIDE SEQUENCE [LARGE SCALE GENOMIC DNA]</scope>
    <source>
        <strain evidence="2 3">ATCC 30894</strain>
    </source>
</reference>